<evidence type="ECO:0000313" key="2">
    <source>
        <dbReference type="Proteomes" id="UP001066276"/>
    </source>
</evidence>
<dbReference type="EMBL" id="JANPWB010000011">
    <property type="protein sequence ID" value="KAJ1129219.1"/>
    <property type="molecule type" value="Genomic_DNA"/>
</dbReference>
<accession>A0AAV7PPU1</accession>
<proteinExistence type="predicted"/>
<gene>
    <name evidence="1" type="ORF">NDU88_007590</name>
</gene>
<organism evidence="1 2">
    <name type="scientific">Pleurodeles waltl</name>
    <name type="common">Iberian ribbed newt</name>
    <dbReference type="NCBI Taxonomy" id="8319"/>
    <lineage>
        <taxon>Eukaryota</taxon>
        <taxon>Metazoa</taxon>
        <taxon>Chordata</taxon>
        <taxon>Craniata</taxon>
        <taxon>Vertebrata</taxon>
        <taxon>Euteleostomi</taxon>
        <taxon>Amphibia</taxon>
        <taxon>Batrachia</taxon>
        <taxon>Caudata</taxon>
        <taxon>Salamandroidea</taxon>
        <taxon>Salamandridae</taxon>
        <taxon>Pleurodelinae</taxon>
        <taxon>Pleurodeles</taxon>
    </lineage>
</organism>
<dbReference type="AlphaFoldDB" id="A0AAV7PPU1"/>
<sequence length="101" mass="11721">MRPKNRRTEQEKRRAASLTEAGSSQLALRDFRIIARLDFRLAYRRAELFLMHTRPCGVIFDAHQGVDYPVLDLTIGRLWIRALEGYGIIKSNYFEANTGLH</sequence>
<name>A0AAV7PPU1_PLEWA</name>
<reference evidence="1" key="1">
    <citation type="journal article" date="2022" name="bioRxiv">
        <title>Sequencing and chromosome-scale assembly of the giantPleurodeles waltlgenome.</title>
        <authorList>
            <person name="Brown T."/>
            <person name="Elewa A."/>
            <person name="Iarovenko S."/>
            <person name="Subramanian E."/>
            <person name="Araus A.J."/>
            <person name="Petzold A."/>
            <person name="Susuki M."/>
            <person name="Suzuki K.-i.T."/>
            <person name="Hayashi T."/>
            <person name="Toyoda A."/>
            <person name="Oliveira C."/>
            <person name="Osipova E."/>
            <person name="Leigh N.D."/>
            <person name="Simon A."/>
            <person name="Yun M.H."/>
        </authorList>
    </citation>
    <scope>NUCLEOTIDE SEQUENCE</scope>
    <source>
        <strain evidence="1">20211129_DDA</strain>
        <tissue evidence="1">Liver</tissue>
    </source>
</reference>
<dbReference type="Proteomes" id="UP001066276">
    <property type="component" value="Chromosome 7"/>
</dbReference>
<keyword evidence="2" id="KW-1185">Reference proteome</keyword>
<protein>
    <submittedName>
        <fullName evidence="1">Uncharacterized protein</fullName>
    </submittedName>
</protein>
<comment type="caution">
    <text evidence="1">The sequence shown here is derived from an EMBL/GenBank/DDBJ whole genome shotgun (WGS) entry which is preliminary data.</text>
</comment>
<evidence type="ECO:0000313" key="1">
    <source>
        <dbReference type="EMBL" id="KAJ1129219.1"/>
    </source>
</evidence>